<evidence type="ECO:0008006" key="3">
    <source>
        <dbReference type="Google" id="ProtNLM"/>
    </source>
</evidence>
<keyword evidence="2" id="KW-1185">Reference proteome</keyword>
<protein>
    <recommendedName>
        <fullName evidence="3">HNH endonuclease</fullName>
    </recommendedName>
</protein>
<evidence type="ECO:0000313" key="1">
    <source>
        <dbReference type="EMBL" id="MCP1386436.1"/>
    </source>
</evidence>
<proteinExistence type="predicted"/>
<name>A0ABT1FXD9_9BACT</name>
<organism evidence="1 2">
    <name type="scientific">Runella salmonicolor</name>
    <dbReference type="NCBI Taxonomy" id="2950278"/>
    <lineage>
        <taxon>Bacteria</taxon>
        <taxon>Pseudomonadati</taxon>
        <taxon>Bacteroidota</taxon>
        <taxon>Cytophagia</taxon>
        <taxon>Cytophagales</taxon>
        <taxon>Spirosomataceae</taxon>
        <taxon>Runella</taxon>
    </lineage>
</organism>
<evidence type="ECO:0000313" key="2">
    <source>
        <dbReference type="Proteomes" id="UP001204772"/>
    </source>
</evidence>
<reference evidence="1 2" key="1">
    <citation type="submission" date="2022-06" db="EMBL/GenBank/DDBJ databases">
        <title>Runella sp. S5 genome sequencing.</title>
        <authorList>
            <person name="Park S."/>
        </authorList>
    </citation>
    <scope>NUCLEOTIDE SEQUENCE [LARGE SCALE GENOMIC DNA]</scope>
    <source>
        <strain evidence="1 2">S5</strain>
    </source>
</reference>
<dbReference type="EMBL" id="JAMZEL010000024">
    <property type="protein sequence ID" value="MCP1386436.1"/>
    <property type="molecule type" value="Genomic_DNA"/>
</dbReference>
<dbReference type="RefSeq" id="WP_253533298.1">
    <property type="nucleotide sequence ID" value="NZ_JAMZEL010000024.1"/>
</dbReference>
<comment type="caution">
    <text evidence="1">The sequence shown here is derived from an EMBL/GenBank/DDBJ whole genome shotgun (WGS) entry which is preliminary data.</text>
</comment>
<gene>
    <name evidence="1" type="ORF">NCI00_28600</name>
</gene>
<dbReference type="Proteomes" id="UP001204772">
    <property type="component" value="Unassembled WGS sequence"/>
</dbReference>
<sequence length="138" mass="16732">MPIKYKYYPKNWFTELRPAVLDRAKHACENCLVPNHAVVRWDSRSKKFIRYENEMPKTYQEAQKLRNELNDGYMTDFIDWKVIKLAIAHLDHDVRNNDLTNLQALCQRCHLNHDRADNGRRRRYGKLYHKDQLVIDFR</sequence>
<accession>A0ABT1FXD9</accession>